<gene>
    <name evidence="6" type="ORF">BEMITA_LOCUS1980</name>
</gene>
<evidence type="ECO:0000256" key="5">
    <source>
        <dbReference type="ARBA" id="ARBA00038261"/>
    </source>
</evidence>
<dbReference type="PROSITE" id="PS00061">
    <property type="entry name" value="ADH_SHORT"/>
    <property type="match status" value="1"/>
</dbReference>
<keyword evidence="4" id="KW-0496">Mitochondrion</keyword>
<keyword evidence="2" id="KW-0521">NADP</keyword>
<dbReference type="GO" id="GO:0016491">
    <property type="term" value="F:oxidoreductase activity"/>
    <property type="evidence" value="ECO:0007669"/>
    <property type="project" value="UniProtKB-KW"/>
</dbReference>
<organism evidence="6 7">
    <name type="scientific">Bemisia tabaci</name>
    <name type="common">Sweetpotato whitefly</name>
    <name type="synonym">Aleurodes tabaci</name>
    <dbReference type="NCBI Taxonomy" id="7038"/>
    <lineage>
        <taxon>Eukaryota</taxon>
        <taxon>Metazoa</taxon>
        <taxon>Ecdysozoa</taxon>
        <taxon>Arthropoda</taxon>
        <taxon>Hexapoda</taxon>
        <taxon>Insecta</taxon>
        <taxon>Pterygota</taxon>
        <taxon>Neoptera</taxon>
        <taxon>Paraneoptera</taxon>
        <taxon>Hemiptera</taxon>
        <taxon>Sternorrhyncha</taxon>
        <taxon>Aleyrodoidea</taxon>
        <taxon>Aleyrodidae</taxon>
        <taxon>Aleyrodinae</taxon>
        <taxon>Bemisia</taxon>
    </lineage>
</organism>
<dbReference type="InterPro" id="IPR052149">
    <property type="entry name" value="17-beta-HSD3-like"/>
</dbReference>
<proteinExistence type="inferred from homology"/>
<comment type="similarity">
    <text evidence="5">Belongs to the short-chain dehydrogenases/reductases (SDR) family. 17-beta-HSD 3 subfamily.</text>
</comment>
<dbReference type="OrthoDB" id="5545019at2759"/>
<evidence type="ECO:0008006" key="8">
    <source>
        <dbReference type="Google" id="ProtNLM"/>
    </source>
</evidence>
<dbReference type="PRINTS" id="PR00080">
    <property type="entry name" value="SDRFAMILY"/>
</dbReference>
<dbReference type="AlphaFoldDB" id="A0A9P0C868"/>
<evidence type="ECO:0000256" key="3">
    <source>
        <dbReference type="ARBA" id="ARBA00023002"/>
    </source>
</evidence>
<dbReference type="GO" id="GO:0005739">
    <property type="term" value="C:mitochondrion"/>
    <property type="evidence" value="ECO:0007669"/>
    <property type="project" value="UniProtKB-SubCell"/>
</dbReference>
<keyword evidence="3" id="KW-0560">Oxidoreductase</keyword>
<dbReference type="InterPro" id="IPR020904">
    <property type="entry name" value="Sc_DH/Rdtase_CS"/>
</dbReference>
<evidence type="ECO:0000256" key="4">
    <source>
        <dbReference type="ARBA" id="ARBA00023128"/>
    </source>
</evidence>
<dbReference type="SUPFAM" id="SSF51735">
    <property type="entry name" value="NAD(P)-binding Rossmann-fold domains"/>
    <property type="match status" value="1"/>
</dbReference>
<protein>
    <recommendedName>
        <fullName evidence="8">Inactive hydroxysteroid dehydrogenase-like protein 1</fullName>
    </recommendedName>
</protein>
<dbReference type="EMBL" id="OU963862">
    <property type="protein sequence ID" value="CAH0754822.1"/>
    <property type="molecule type" value="Genomic_DNA"/>
</dbReference>
<reference evidence="6" key="1">
    <citation type="submission" date="2021-12" db="EMBL/GenBank/DDBJ databases">
        <authorList>
            <person name="King R."/>
        </authorList>
    </citation>
    <scope>NUCLEOTIDE SEQUENCE</scope>
</reference>
<dbReference type="InterPro" id="IPR036291">
    <property type="entry name" value="NAD(P)-bd_dom_sf"/>
</dbReference>
<dbReference type="InterPro" id="IPR002347">
    <property type="entry name" value="SDR_fam"/>
</dbReference>
<dbReference type="FunFam" id="3.40.50.720:FF:000137">
    <property type="entry name" value="Hydroxysteroid (17-beta) dehydrogenase 3"/>
    <property type="match status" value="1"/>
</dbReference>
<dbReference type="CDD" id="cd05356">
    <property type="entry name" value="17beta-HSD1_like_SDR_c"/>
    <property type="match status" value="1"/>
</dbReference>
<evidence type="ECO:0000313" key="6">
    <source>
        <dbReference type="EMBL" id="CAH0754822.1"/>
    </source>
</evidence>
<dbReference type="PANTHER" id="PTHR44889">
    <property type="entry name" value="INACTIVE HYDROXYSTEROID DEHYDROGENASE-LIKE PROTEIN 1"/>
    <property type="match status" value="1"/>
</dbReference>
<dbReference type="Pfam" id="PF00106">
    <property type="entry name" value="adh_short"/>
    <property type="match status" value="1"/>
</dbReference>
<evidence type="ECO:0000313" key="7">
    <source>
        <dbReference type="Proteomes" id="UP001152759"/>
    </source>
</evidence>
<evidence type="ECO:0000256" key="2">
    <source>
        <dbReference type="ARBA" id="ARBA00022857"/>
    </source>
</evidence>
<keyword evidence="7" id="KW-1185">Reference proteome</keyword>
<name>A0A9P0C868_BEMTA</name>
<dbReference type="KEGG" id="btab:109044053"/>
<dbReference type="PRINTS" id="PR00081">
    <property type="entry name" value="GDHRDH"/>
</dbReference>
<comment type="subcellular location">
    <subcellularLocation>
        <location evidence="1">Mitochondrion</location>
    </subcellularLocation>
</comment>
<dbReference type="Proteomes" id="UP001152759">
    <property type="component" value="Chromosome 1"/>
</dbReference>
<dbReference type="PANTHER" id="PTHR44889:SF1">
    <property type="entry name" value="INACTIVE HYDROXYSTEROID DEHYDROGENASE-LIKE PROTEIN 1"/>
    <property type="match status" value="1"/>
</dbReference>
<accession>A0A9P0C868</accession>
<dbReference type="PIRSF" id="PIRSF000126">
    <property type="entry name" value="11-beta-HSD1"/>
    <property type="match status" value="1"/>
</dbReference>
<dbReference type="Gene3D" id="3.40.50.720">
    <property type="entry name" value="NAD(P)-binding Rossmann-like Domain"/>
    <property type="match status" value="1"/>
</dbReference>
<evidence type="ECO:0000256" key="1">
    <source>
        <dbReference type="ARBA" id="ARBA00004173"/>
    </source>
</evidence>
<sequence>MSFFLSLLAGVGSALVLWVLADTLWSVLLGLKVHLLPYFKAQNADLVKKYGSWAVVTGSTDGIGRAYAKELAKRGVNIVLISRSIEKLLQVSHEIESEFGVKTKVIAVDFSKGQPVFDEIEKELKDIPVGILVNNVGKQYAYPTYLGEVPEQDLWDIVNINVGAATAMTRMLVPQMKERRQGAIVNVSSSSEMQPLPLMTVYAASKVFLKSFSDALRFEYEKDGITVQHLSPLFVNTKMNAFSHRLQETSLFVPDAQTYAYNAVNTLGQINHSTGYWAHGLQYFCVMLSPIWMRTWIGGVMNQGFRSDYFQKAGKHDQQDKIAMT</sequence>